<evidence type="ECO:0008006" key="4">
    <source>
        <dbReference type="Google" id="ProtNLM"/>
    </source>
</evidence>
<keyword evidence="1" id="KW-0472">Membrane</keyword>
<feature type="transmembrane region" description="Helical" evidence="1">
    <location>
        <begin position="171"/>
        <end position="190"/>
    </location>
</feature>
<keyword evidence="1" id="KW-0812">Transmembrane</keyword>
<evidence type="ECO:0000313" key="2">
    <source>
        <dbReference type="EMBL" id="MBF8436412.1"/>
    </source>
</evidence>
<reference evidence="2" key="1">
    <citation type="submission" date="2020-11" db="EMBL/GenBank/DDBJ databases">
        <title>Halonatronomonas betainensis gen. nov., sp. nov. a novel haloalkaliphilic representative of the family Halanaerobiacae capable of betaine degradation.</title>
        <authorList>
            <person name="Boltyanskaya Y."/>
            <person name="Kevbrin V."/>
            <person name="Detkova E."/>
            <person name="Grouzdev D.S."/>
            <person name="Koziaeva V."/>
            <person name="Zhilina T."/>
        </authorList>
    </citation>
    <scope>NUCLEOTIDE SEQUENCE</scope>
    <source>
        <strain evidence="2">Z-7014</strain>
    </source>
</reference>
<organism evidence="2 3">
    <name type="scientific">Halonatronomonas betaini</name>
    <dbReference type="NCBI Taxonomy" id="2778430"/>
    <lineage>
        <taxon>Bacteria</taxon>
        <taxon>Bacillati</taxon>
        <taxon>Bacillota</taxon>
        <taxon>Clostridia</taxon>
        <taxon>Halanaerobiales</taxon>
        <taxon>Halarsenatibacteraceae</taxon>
        <taxon>Halonatronomonas</taxon>
    </lineage>
</organism>
<gene>
    <name evidence="2" type="ORF">I0Q91_04905</name>
</gene>
<sequence>MFNIILLLLFILLTFLILVFIAPISYRIIFDYAEGNKFYKIKLYFLGIKVYTFEDKSGKIEVEKSKKEKIKDKVDEAKRDEVKNGNRFFSIISFIRENDLKKYLGEAWILIKSILSQVLPRDYQISLKVGFEDPYHTGNLAAFYYSLDGLIRRDRIQLDLIWNREVIAAQGYLYGRFMLASICFYLIRFIRKTGLYKELFKKIRGKFKNGYDSKRSRNNV</sequence>
<keyword evidence="3" id="KW-1185">Reference proteome</keyword>
<proteinExistence type="predicted"/>
<accession>A0A931AQ28</accession>
<dbReference type="AlphaFoldDB" id="A0A931AQ28"/>
<dbReference type="Proteomes" id="UP000621436">
    <property type="component" value="Unassembled WGS sequence"/>
</dbReference>
<evidence type="ECO:0000313" key="3">
    <source>
        <dbReference type="Proteomes" id="UP000621436"/>
    </source>
</evidence>
<evidence type="ECO:0000256" key="1">
    <source>
        <dbReference type="SAM" id="Phobius"/>
    </source>
</evidence>
<protein>
    <recommendedName>
        <fullName evidence="4">DUF2953 domain-containing protein</fullName>
    </recommendedName>
</protein>
<name>A0A931AQ28_9FIRM</name>
<dbReference type="RefSeq" id="WP_270453284.1">
    <property type="nucleotide sequence ID" value="NZ_JADPIE010000002.1"/>
</dbReference>
<keyword evidence="1" id="KW-1133">Transmembrane helix</keyword>
<dbReference type="EMBL" id="JADPIE010000002">
    <property type="protein sequence ID" value="MBF8436412.1"/>
    <property type="molecule type" value="Genomic_DNA"/>
</dbReference>
<comment type="caution">
    <text evidence="2">The sequence shown here is derived from an EMBL/GenBank/DDBJ whole genome shotgun (WGS) entry which is preliminary data.</text>
</comment>